<dbReference type="Proteomes" id="UP001558850">
    <property type="component" value="Unassembled WGS sequence"/>
</dbReference>
<organism evidence="1 2">
    <name type="scientific">Paraburkholderia phymatum</name>
    <dbReference type="NCBI Taxonomy" id="148447"/>
    <lineage>
        <taxon>Bacteria</taxon>
        <taxon>Pseudomonadati</taxon>
        <taxon>Pseudomonadota</taxon>
        <taxon>Betaproteobacteria</taxon>
        <taxon>Burkholderiales</taxon>
        <taxon>Burkholderiaceae</taxon>
        <taxon>Paraburkholderia</taxon>
    </lineage>
</organism>
<reference evidence="1" key="1">
    <citation type="submission" date="2024-07" db="EMBL/GenBank/DDBJ databases">
        <title>A survey of Mimosa microsymbionts across Brazilian biomes reveals a high diversity of Paraburkholderia nodulating endemic species, but also that Cupriavidus is common as a symbiont of widespread species.</title>
        <authorList>
            <person name="Rouws L."/>
            <person name="Barauna A."/>
            <person name="Beukes C."/>
            <person name="Rouws J.R.C."/>
            <person name="De Faria S.M."/>
            <person name="Gross E."/>
            <person name="Bueno Dos Reis Junior F."/>
            <person name="Simon M.F."/>
            <person name="Maluk M."/>
            <person name="Odee D.W."/>
            <person name="Kenicer G."/>
            <person name="Young J.P.W."/>
            <person name="Reis V.M."/>
            <person name="Zilli J."/>
            <person name="James E.K."/>
        </authorList>
    </citation>
    <scope>NUCLEOTIDE SEQUENCE</scope>
    <source>
        <strain evidence="1">EG181B</strain>
    </source>
</reference>
<dbReference type="EMBL" id="JBFRCH010000051">
    <property type="protein sequence ID" value="MEX3937390.1"/>
    <property type="molecule type" value="Genomic_DNA"/>
</dbReference>
<comment type="caution">
    <text evidence="1">The sequence shown here is derived from an EMBL/GenBank/DDBJ whole genome shotgun (WGS) entry which is preliminary data.</text>
</comment>
<keyword evidence="2" id="KW-1185">Reference proteome</keyword>
<sequence length="308" mass="33519">MAAPRSIASMTISFGLVSIPCRMFSATESKSAVSFNMLHKDCGARVRQQLYCPAHQAVIERSDTVKGYEFEKDKYVVFEPSELEAFEATASHSIDIVAFLPADAIDPIYFDKAYYLGPDKRGAKPYQLLAQAMTETGTCALAKFVMKGKQNVAQVRAGPDGLILQQLLYADEVRAQSAIGIDKPEVQLAELKLAEQLIEQYRVDSYDPTQFKDEEKERLLAAIDQKIAGKKITLQPAAQPEGAEIIDLVEALRASLKGQGTAAVKQKPEAAAPIAEPAAPKQRKSARRAATPEVPAAPAPARKTGTRK</sequence>
<protein>
    <submittedName>
        <fullName evidence="1">Ku protein</fullName>
    </submittedName>
</protein>
<evidence type="ECO:0000313" key="2">
    <source>
        <dbReference type="Proteomes" id="UP001558850"/>
    </source>
</evidence>
<name>A0ACC6UCE0_9BURK</name>
<accession>A0ACC6UCE0</accession>
<evidence type="ECO:0000313" key="1">
    <source>
        <dbReference type="EMBL" id="MEX3937390.1"/>
    </source>
</evidence>
<gene>
    <name evidence="1" type="ORF">AB4Y32_37630</name>
</gene>
<proteinExistence type="predicted"/>